<dbReference type="RefSeq" id="WP_210087246.1">
    <property type="nucleotide sequence ID" value="NZ_JAGGKG010000001.1"/>
</dbReference>
<dbReference type="GO" id="GO:0003910">
    <property type="term" value="F:DNA ligase (ATP) activity"/>
    <property type="evidence" value="ECO:0007669"/>
    <property type="project" value="UniProtKB-EC"/>
</dbReference>
<reference evidence="5 6" key="1">
    <citation type="submission" date="2021-03" db="EMBL/GenBank/DDBJ databases">
        <title>Genomic Encyclopedia of Type Strains, Phase IV (KMG-IV): sequencing the most valuable type-strain genomes for metagenomic binning, comparative biology and taxonomic classification.</title>
        <authorList>
            <person name="Goeker M."/>
        </authorList>
    </citation>
    <scope>NUCLEOTIDE SEQUENCE [LARGE SCALE GENOMIC DNA]</scope>
    <source>
        <strain evidence="5 6">DSM 14349</strain>
    </source>
</reference>
<dbReference type="EMBL" id="JAGGKG010000001">
    <property type="protein sequence ID" value="MBP1903548.1"/>
    <property type="molecule type" value="Genomic_DNA"/>
</dbReference>
<feature type="domain" description="ATP-dependent DNA ligase family profile" evidence="4">
    <location>
        <begin position="105"/>
        <end position="197"/>
    </location>
</feature>
<evidence type="ECO:0000256" key="2">
    <source>
        <dbReference type="ARBA" id="ARBA00022598"/>
    </source>
</evidence>
<dbReference type="SUPFAM" id="SSF50249">
    <property type="entry name" value="Nucleic acid-binding proteins"/>
    <property type="match status" value="1"/>
</dbReference>
<dbReference type="Gene3D" id="3.30.470.30">
    <property type="entry name" value="DNA ligase/mRNA capping enzyme"/>
    <property type="match status" value="1"/>
</dbReference>
<keyword evidence="2 5" id="KW-0436">Ligase</keyword>
<dbReference type="PROSITE" id="PS50160">
    <property type="entry name" value="DNA_LIGASE_A3"/>
    <property type="match status" value="1"/>
</dbReference>
<accession>A0ABS4FLT2</accession>
<dbReference type="Pfam" id="PF04679">
    <property type="entry name" value="DNA_ligase_A_C"/>
    <property type="match status" value="1"/>
</dbReference>
<organism evidence="5 6">
    <name type="scientific">Paenibacillus turicensis</name>
    <dbReference type="NCBI Taxonomy" id="160487"/>
    <lineage>
        <taxon>Bacteria</taxon>
        <taxon>Bacillati</taxon>
        <taxon>Bacillota</taxon>
        <taxon>Bacilli</taxon>
        <taxon>Bacillales</taxon>
        <taxon>Paenibacillaceae</taxon>
        <taxon>Paenibacillus</taxon>
    </lineage>
</organism>
<dbReference type="PANTHER" id="PTHR45997">
    <property type="entry name" value="DNA LIGASE 4"/>
    <property type="match status" value="1"/>
</dbReference>
<dbReference type="SUPFAM" id="SSF56091">
    <property type="entry name" value="DNA ligase/mRNA capping enzyme, catalytic domain"/>
    <property type="match status" value="1"/>
</dbReference>
<proteinExistence type="predicted"/>
<dbReference type="CDD" id="cd07906">
    <property type="entry name" value="Adenylation_DNA_ligase_LigD_LigC"/>
    <property type="match status" value="1"/>
</dbReference>
<name>A0ABS4FLT2_9BACL</name>
<dbReference type="InterPro" id="IPR012310">
    <property type="entry name" value="DNA_ligase_ATP-dep_cent"/>
</dbReference>
<evidence type="ECO:0000256" key="1">
    <source>
        <dbReference type="ARBA" id="ARBA00012727"/>
    </source>
</evidence>
<gene>
    <name evidence="5" type="ORF">J2Z32_000160</name>
</gene>
<evidence type="ECO:0000259" key="4">
    <source>
        <dbReference type="PROSITE" id="PS50160"/>
    </source>
</evidence>
<evidence type="ECO:0000256" key="3">
    <source>
        <dbReference type="ARBA" id="ARBA00034003"/>
    </source>
</evidence>
<dbReference type="PROSITE" id="PS00697">
    <property type="entry name" value="DNA_LIGASE_A1"/>
    <property type="match status" value="1"/>
</dbReference>
<dbReference type="EC" id="6.5.1.1" evidence="1"/>
<protein>
    <recommendedName>
        <fullName evidence="1">DNA ligase (ATP)</fullName>
        <ecNumber evidence="1">6.5.1.1</ecNumber>
    </recommendedName>
</protein>
<evidence type="ECO:0000313" key="5">
    <source>
        <dbReference type="EMBL" id="MBP1903548.1"/>
    </source>
</evidence>
<sequence>MQLPVIVPFEPISAKDIPSGDGWLSQIKWDGVRILTYYDGTEVKLINRKGNERTQQYPEFRDIHSYCKAKSVILDGEMIVLEQGKPSFHGIMKRDSLRKDMQIASAIRSIHPVYMVFDLVYLNGEWINDLPLITRQQKLKEILMPSERVQLVPSVSSEQSLPLLNIMKEKEWEGIVCKEINSTYACGGKDGRWRKIKLGFDLYAVIGGLSMKDGRYNAVLLGLFNEQGQFIYVGHVGPGMLNQSAWSALVQQLQNHKISKMPFINKPDRTKEALWVEPLVSVKVNYMQWTPHYTLRHPVLQGIAHKPAYECITSQ</sequence>
<dbReference type="InterPro" id="IPR029710">
    <property type="entry name" value="LIG4"/>
</dbReference>
<dbReference type="InterPro" id="IPR012309">
    <property type="entry name" value="DNA_ligase_ATP-dep_C"/>
</dbReference>
<dbReference type="Pfam" id="PF01068">
    <property type="entry name" value="DNA_ligase_A_M"/>
    <property type="match status" value="1"/>
</dbReference>
<dbReference type="InterPro" id="IPR012340">
    <property type="entry name" value="NA-bd_OB-fold"/>
</dbReference>
<keyword evidence="6" id="KW-1185">Reference proteome</keyword>
<dbReference type="InterPro" id="IPR016059">
    <property type="entry name" value="DNA_ligase_ATP-dep_CS"/>
</dbReference>
<dbReference type="Proteomes" id="UP001519272">
    <property type="component" value="Unassembled WGS sequence"/>
</dbReference>
<comment type="caution">
    <text evidence="5">The sequence shown here is derived from an EMBL/GenBank/DDBJ whole genome shotgun (WGS) entry which is preliminary data.</text>
</comment>
<dbReference type="Gene3D" id="2.40.50.140">
    <property type="entry name" value="Nucleic acid-binding proteins"/>
    <property type="match status" value="1"/>
</dbReference>
<comment type="catalytic activity">
    <reaction evidence="3">
        <text>ATP + (deoxyribonucleotide)n-3'-hydroxyl + 5'-phospho-(deoxyribonucleotide)m = (deoxyribonucleotide)n+m + AMP + diphosphate.</text>
        <dbReference type="EC" id="6.5.1.1"/>
    </reaction>
</comment>
<evidence type="ECO:0000313" key="6">
    <source>
        <dbReference type="Proteomes" id="UP001519272"/>
    </source>
</evidence>
<dbReference type="CDD" id="cd07971">
    <property type="entry name" value="OBF_DNA_ligase_LigD"/>
    <property type="match status" value="1"/>
</dbReference>
<dbReference type="PANTHER" id="PTHR45997:SF1">
    <property type="entry name" value="DNA LIGASE 4"/>
    <property type="match status" value="1"/>
</dbReference>